<dbReference type="Proteomes" id="UP000233535">
    <property type="component" value="Unassembled WGS sequence"/>
</dbReference>
<dbReference type="Gene3D" id="3.40.640.10">
    <property type="entry name" value="Type I PLP-dependent aspartate aminotransferase-like (Major domain)"/>
    <property type="match status" value="1"/>
</dbReference>
<dbReference type="GO" id="GO:0008483">
    <property type="term" value="F:transaminase activity"/>
    <property type="evidence" value="ECO:0007669"/>
    <property type="project" value="UniProtKB-KW"/>
</dbReference>
<sequence>MKTPINAHIVDQKLALCEIHKMEDATIRDVVRVVNMIEEESGEKFIRMEMGVPGLKPARVGIEAEKQALEDGVASAYPMLEGVKSLKEEASKFVKNFMNVAIAAEGIVPTVGSMQGGYAAFMAIGNCDAKKDTILFIDPGFPVQKTQLEVMNQKYESFDVFNYRGDKLKAKLEAFLAKGNIAGIIYSNPNNPAWICFNEDELKIIGELANKYDTIVMEDLAYFAMDFRTDLSQPGIAPYQPSVANYTDNYVLMISSSKAFSYAGQRIGLLCISNKLFHKRFENLKPRFGAEEFGYTLIYRIIYTLSSGTSHSAQYALRAMLQAANEGKFNFVEEVKEYGERANIMKKLFLENGFELVYENDIDLPLADGFYFTIAYPGLTGADLNKKLLYYGISAICLNETGSLKEGLRACVSQVSRTQFDVLEFRLKEFHKHHQVMA</sequence>
<comment type="caution">
    <text evidence="7">The sequence shown here is derived from an EMBL/GenBank/DDBJ whole genome shotgun (WGS) entry which is preliminary data.</text>
</comment>
<dbReference type="Gene3D" id="3.90.1150.100">
    <property type="match status" value="2"/>
</dbReference>
<dbReference type="InterPro" id="IPR015421">
    <property type="entry name" value="PyrdxlP-dep_Trfase_major"/>
</dbReference>
<dbReference type="EMBL" id="MVDD01000002">
    <property type="protein sequence ID" value="PKQ64953.1"/>
    <property type="molecule type" value="Genomic_DNA"/>
</dbReference>
<gene>
    <name evidence="7" type="ORF">BZG02_03655</name>
</gene>
<evidence type="ECO:0000313" key="8">
    <source>
        <dbReference type="Proteomes" id="UP000233535"/>
    </source>
</evidence>
<dbReference type="InterPro" id="IPR004839">
    <property type="entry name" value="Aminotransferase_I/II_large"/>
</dbReference>
<evidence type="ECO:0000256" key="5">
    <source>
        <dbReference type="ARBA" id="ARBA00022898"/>
    </source>
</evidence>
<evidence type="ECO:0000259" key="6">
    <source>
        <dbReference type="Pfam" id="PF00155"/>
    </source>
</evidence>
<keyword evidence="8" id="KW-1185">Reference proteome</keyword>
<protein>
    <submittedName>
        <fullName evidence="7">Aminotransferase</fullName>
    </submittedName>
</protein>
<dbReference type="PANTHER" id="PTHR46383">
    <property type="entry name" value="ASPARTATE AMINOTRANSFERASE"/>
    <property type="match status" value="1"/>
</dbReference>
<dbReference type="RefSeq" id="WP_101260058.1">
    <property type="nucleotide sequence ID" value="NZ_MVDD01000002.1"/>
</dbReference>
<feature type="domain" description="Aminotransferase class I/classII large" evidence="6">
    <location>
        <begin position="55"/>
        <end position="421"/>
    </location>
</feature>
<comment type="cofactor">
    <cofactor evidence="1">
        <name>pyridoxal 5'-phosphate</name>
        <dbReference type="ChEBI" id="CHEBI:597326"/>
    </cofactor>
</comment>
<comment type="similarity">
    <text evidence="2">Belongs to the class-I pyridoxal-phosphate-dependent aminotransferase family.</text>
</comment>
<dbReference type="Pfam" id="PF00155">
    <property type="entry name" value="Aminotran_1_2"/>
    <property type="match status" value="1"/>
</dbReference>
<accession>A0A2N3I3X2</accession>
<evidence type="ECO:0000256" key="4">
    <source>
        <dbReference type="ARBA" id="ARBA00022679"/>
    </source>
</evidence>
<dbReference type="InterPro" id="IPR015424">
    <property type="entry name" value="PyrdxlP-dep_Trfase"/>
</dbReference>
<evidence type="ECO:0000313" key="7">
    <source>
        <dbReference type="EMBL" id="PKQ64953.1"/>
    </source>
</evidence>
<name>A0A2N3I3X2_9BACT</name>
<dbReference type="InterPro" id="IPR050596">
    <property type="entry name" value="AspAT/PAT-like"/>
</dbReference>
<dbReference type="GO" id="GO:0030170">
    <property type="term" value="F:pyridoxal phosphate binding"/>
    <property type="evidence" value="ECO:0007669"/>
    <property type="project" value="InterPro"/>
</dbReference>
<dbReference type="CDD" id="cd00609">
    <property type="entry name" value="AAT_like"/>
    <property type="match status" value="1"/>
</dbReference>
<dbReference type="PANTHER" id="PTHR46383:SF1">
    <property type="entry name" value="ASPARTATE AMINOTRANSFERASE"/>
    <property type="match status" value="1"/>
</dbReference>
<evidence type="ECO:0000256" key="2">
    <source>
        <dbReference type="ARBA" id="ARBA00007441"/>
    </source>
</evidence>
<keyword evidence="5" id="KW-0663">Pyridoxal phosphate</keyword>
<dbReference type="GO" id="GO:0006520">
    <property type="term" value="P:amino acid metabolic process"/>
    <property type="evidence" value="ECO:0007669"/>
    <property type="project" value="InterPro"/>
</dbReference>
<proteinExistence type="inferred from homology"/>
<evidence type="ECO:0000256" key="1">
    <source>
        <dbReference type="ARBA" id="ARBA00001933"/>
    </source>
</evidence>
<dbReference type="SUPFAM" id="SSF53383">
    <property type="entry name" value="PLP-dependent transferases"/>
    <property type="match status" value="1"/>
</dbReference>
<dbReference type="AlphaFoldDB" id="A0A2N3I3X2"/>
<organism evidence="7 8">
    <name type="scientific">Labilibaculum filiforme</name>
    <dbReference type="NCBI Taxonomy" id="1940526"/>
    <lineage>
        <taxon>Bacteria</taxon>
        <taxon>Pseudomonadati</taxon>
        <taxon>Bacteroidota</taxon>
        <taxon>Bacteroidia</taxon>
        <taxon>Marinilabiliales</taxon>
        <taxon>Marinifilaceae</taxon>
        <taxon>Labilibaculum</taxon>
    </lineage>
</organism>
<keyword evidence="3 7" id="KW-0032">Aminotransferase</keyword>
<keyword evidence="4 7" id="KW-0808">Transferase</keyword>
<evidence type="ECO:0000256" key="3">
    <source>
        <dbReference type="ARBA" id="ARBA00022576"/>
    </source>
</evidence>
<reference evidence="7 8" key="1">
    <citation type="journal article" date="2017" name="Front. Microbiol.">
        <title>Labilibaculum manganireducens gen. nov., sp. nov. and Labilibaculum filiforme sp. nov., Novel Bacteroidetes Isolated from Subsurface Sediments of the Baltic Sea.</title>
        <authorList>
            <person name="Vandieken V."/>
            <person name="Marshall I.P."/>
            <person name="Niemann H."/>
            <person name="Engelen B."/>
            <person name="Cypionka H."/>
        </authorList>
    </citation>
    <scope>NUCLEOTIDE SEQUENCE [LARGE SCALE GENOMIC DNA]</scope>
    <source>
        <strain evidence="7 8">59.16B</strain>
    </source>
</reference>
<dbReference type="OrthoDB" id="1112781at2"/>